<proteinExistence type="predicted"/>
<dbReference type="SUPFAM" id="SSF48008">
    <property type="entry name" value="GntR ligand-binding domain-like"/>
    <property type="match status" value="1"/>
</dbReference>
<dbReference type="GO" id="GO:0003677">
    <property type="term" value="F:DNA binding"/>
    <property type="evidence" value="ECO:0007669"/>
    <property type="project" value="UniProtKB-KW"/>
</dbReference>
<dbReference type="RefSeq" id="WP_310062513.1">
    <property type="nucleotide sequence ID" value="NZ_JAVDVQ010000047.1"/>
</dbReference>
<dbReference type="InterPro" id="IPR036388">
    <property type="entry name" value="WH-like_DNA-bd_sf"/>
</dbReference>
<name>A0ABU1UIT2_9MICC</name>
<dbReference type="InterPro" id="IPR036390">
    <property type="entry name" value="WH_DNA-bd_sf"/>
</dbReference>
<dbReference type="Gene3D" id="1.10.10.10">
    <property type="entry name" value="Winged helix-like DNA-binding domain superfamily/Winged helix DNA-binding domain"/>
    <property type="match status" value="1"/>
</dbReference>
<dbReference type="PANTHER" id="PTHR43537">
    <property type="entry name" value="TRANSCRIPTIONAL REGULATOR, GNTR FAMILY"/>
    <property type="match status" value="1"/>
</dbReference>
<dbReference type="PANTHER" id="PTHR43537:SF5">
    <property type="entry name" value="UXU OPERON TRANSCRIPTIONAL REGULATOR"/>
    <property type="match status" value="1"/>
</dbReference>
<dbReference type="Proteomes" id="UP001252243">
    <property type="component" value="Unassembled WGS sequence"/>
</dbReference>
<evidence type="ECO:0000256" key="1">
    <source>
        <dbReference type="ARBA" id="ARBA00023015"/>
    </source>
</evidence>
<evidence type="ECO:0000256" key="3">
    <source>
        <dbReference type="ARBA" id="ARBA00023163"/>
    </source>
</evidence>
<dbReference type="Pfam" id="PF00392">
    <property type="entry name" value="GntR"/>
    <property type="match status" value="1"/>
</dbReference>
<dbReference type="PROSITE" id="PS50949">
    <property type="entry name" value="HTH_GNTR"/>
    <property type="match status" value="1"/>
</dbReference>
<accession>A0ABU1UIT2</accession>
<keyword evidence="1" id="KW-0805">Transcription regulation</keyword>
<sequence>MASVEAMNNRGTRPMDLVRRDILAAQWVPGGKLQPAVLAARYDTSTTVIREALTGLAGDDLVVIKPNRGFFVRDLNLRDLNDITELRCTTEALAVKLSIERGGLTWESSLIAAHHELTRTPRRTKDDPDRINEDWAVAHRAFHAKLLQACACPLMTRLAANLADHTELYRRWAAPSQAAAVRDVEKEHRDILEAALARDADRAAALLRAHYQATVDVVLESGLAQGIESPSPAS</sequence>
<gene>
    <name evidence="5" type="ORF">J2X01_004407</name>
</gene>
<reference evidence="5 6" key="1">
    <citation type="submission" date="2023-07" db="EMBL/GenBank/DDBJ databases">
        <title>Sorghum-associated microbial communities from plants grown in Nebraska, USA.</title>
        <authorList>
            <person name="Schachtman D."/>
        </authorList>
    </citation>
    <scope>NUCLEOTIDE SEQUENCE [LARGE SCALE GENOMIC DNA]</scope>
    <source>
        <strain evidence="5 6">BE167</strain>
    </source>
</reference>
<protein>
    <submittedName>
        <fullName evidence="5">DNA-binding GntR family transcriptional regulator</fullName>
    </submittedName>
</protein>
<keyword evidence="2 5" id="KW-0238">DNA-binding</keyword>
<dbReference type="SUPFAM" id="SSF46785">
    <property type="entry name" value="Winged helix' DNA-binding domain"/>
    <property type="match status" value="1"/>
</dbReference>
<evidence type="ECO:0000313" key="5">
    <source>
        <dbReference type="EMBL" id="MDR7085087.1"/>
    </source>
</evidence>
<dbReference type="SMART" id="SM00895">
    <property type="entry name" value="FCD"/>
    <property type="match status" value="1"/>
</dbReference>
<dbReference type="InterPro" id="IPR000524">
    <property type="entry name" value="Tscrpt_reg_HTH_GntR"/>
</dbReference>
<comment type="caution">
    <text evidence="5">The sequence shown here is derived from an EMBL/GenBank/DDBJ whole genome shotgun (WGS) entry which is preliminary data.</text>
</comment>
<dbReference type="SMART" id="SM00345">
    <property type="entry name" value="HTH_GNTR"/>
    <property type="match status" value="1"/>
</dbReference>
<evidence type="ECO:0000256" key="2">
    <source>
        <dbReference type="ARBA" id="ARBA00023125"/>
    </source>
</evidence>
<organism evidence="5 6">
    <name type="scientific">Arthrobacter ginsengisoli</name>
    <dbReference type="NCBI Taxonomy" id="1356565"/>
    <lineage>
        <taxon>Bacteria</taxon>
        <taxon>Bacillati</taxon>
        <taxon>Actinomycetota</taxon>
        <taxon>Actinomycetes</taxon>
        <taxon>Micrococcales</taxon>
        <taxon>Micrococcaceae</taxon>
        <taxon>Arthrobacter</taxon>
    </lineage>
</organism>
<keyword evidence="3" id="KW-0804">Transcription</keyword>
<feature type="domain" description="HTH gntR-type" evidence="4">
    <location>
        <begin position="8"/>
        <end position="75"/>
    </location>
</feature>
<evidence type="ECO:0000313" key="6">
    <source>
        <dbReference type="Proteomes" id="UP001252243"/>
    </source>
</evidence>
<keyword evidence="6" id="KW-1185">Reference proteome</keyword>
<dbReference type="Gene3D" id="1.20.120.530">
    <property type="entry name" value="GntR ligand-binding domain-like"/>
    <property type="match status" value="1"/>
</dbReference>
<dbReference type="EMBL" id="JAVDVQ010000047">
    <property type="protein sequence ID" value="MDR7085087.1"/>
    <property type="molecule type" value="Genomic_DNA"/>
</dbReference>
<dbReference type="InterPro" id="IPR011711">
    <property type="entry name" value="GntR_C"/>
</dbReference>
<evidence type="ECO:0000259" key="4">
    <source>
        <dbReference type="PROSITE" id="PS50949"/>
    </source>
</evidence>
<dbReference type="Pfam" id="PF07729">
    <property type="entry name" value="FCD"/>
    <property type="match status" value="1"/>
</dbReference>
<dbReference type="InterPro" id="IPR008920">
    <property type="entry name" value="TF_FadR/GntR_C"/>
</dbReference>